<evidence type="ECO:0000256" key="1">
    <source>
        <dbReference type="SAM" id="Phobius"/>
    </source>
</evidence>
<feature type="transmembrane region" description="Helical" evidence="1">
    <location>
        <begin position="369"/>
        <end position="390"/>
    </location>
</feature>
<dbReference type="AlphaFoldDB" id="A0A6N1X4U5"/>
<keyword evidence="1" id="KW-0472">Membrane</keyword>
<name>A0A6N1X4U5_9BURK</name>
<dbReference type="Proteomes" id="UP000509579">
    <property type="component" value="Chromosome"/>
</dbReference>
<organism evidence="2 3">
    <name type="scientific">Comamonas antarctica</name>
    <dbReference type="NCBI Taxonomy" id="2743470"/>
    <lineage>
        <taxon>Bacteria</taxon>
        <taxon>Pseudomonadati</taxon>
        <taxon>Pseudomonadota</taxon>
        <taxon>Betaproteobacteria</taxon>
        <taxon>Burkholderiales</taxon>
        <taxon>Comamonadaceae</taxon>
        <taxon>Comamonas</taxon>
    </lineage>
</organism>
<dbReference type="KEGG" id="aant:HUK68_10710"/>
<dbReference type="PANTHER" id="PTHR34219">
    <property type="entry name" value="IRON-REGULATED INNER MEMBRANE PROTEIN-RELATED"/>
    <property type="match status" value="1"/>
</dbReference>
<evidence type="ECO:0000313" key="3">
    <source>
        <dbReference type="Proteomes" id="UP000509579"/>
    </source>
</evidence>
<dbReference type="InterPro" id="IPR005625">
    <property type="entry name" value="PepSY-ass_TM"/>
</dbReference>
<dbReference type="PANTHER" id="PTHR34219:SF5">
    <property type="entry name" value="BLR4505 PROTEIN"/>
    <property type="match status" value="1"/>
</dbReference>
<dbReference type="EMBL" id="CP054840">
    <property type="protein sequence ID" value="QKV53323.1"/>
    <property type="molecule type" value="Genomic_DNA"/>
</dbReference>
<evidence type="ECO:0000313" key="2">
    <source>
        <dbReference type="EMBL" id="QKV53323.1"/>
    </source>
</evidence>
<sequence>MPQRKASLRGCLVVAHRLAGLTLAAFLVLAGLTGSLLVWNAELDAALNPHWFRTTASNTNDQPMDALELRDVVQARHPHALAARVPLAQEPGHALVFLLRPLPGKAPLENDQVFVDPNNGQFLGERRWGDITQTWRNLMPFVYRLHYSLALGAVGTWLLGLVSLLWMLDSIVGFALTLPASAKSTQRPWLGRWARAWKLEMHSRWRATFDLHRAGGLWLWPILFVLAWSSFALNLPQWHDPMVRIFSMQQPGTGELPRRTQPLRQPTLDWKAAHLRAQDLMQEQASLRGFSVSGESSLAYDPVRGLYRYDVRSSLDVTDRGGSTRLFLDGETGILVATWLPTGAAGGDTFITWMSNLHMASVGGVTYKLTITLAGLVVAMLSLTGVLIWLRKRSARRKSG</sequence>
<feature type="transmembrane region" description="Helical" evidence="1">
    <location>
        <begin position="145"/>
        <end position="168"/>
    </location>
</feature>
<keyword evidence="3" id="KW-1185">Reference proteome</keyword>
<protein>
    <submittedName>
        <fullName evidence="2">PepSY domain-containing protein</fullName>
    </submittedName>
</protein>
<proteinExistence type="predicted"/>
<feature type="transmembrane region" description="Helical" evidence="1">
    <location>
        <begin position="214"/>
        <end position="233"/>
    </location>
</feature>
<accession>A0A6N1X4U5</accession>
<keyword evidence="1" id="KW-1133">Transmembrane helix</keyword>
<gene>
    <name evidence="2" type="ORF">HUK68_10710</name>
</gene>
<feature type="transmembrane region" description="Helical" evidence="1">
    <location>
        <begin position="21"/>
        <end position="41"/>
    </location>
</feature>
<keyword evidence="1" id="KW-0812">Transmembrane</keyword>
<dbReference type="RefSeq" id="WP_175504130.1">
    <property type="nucleotide sequence ID" value="NZ_CAURQT010000004.1"/>
</dbReference>
<dbReference type="Pfam" id="PF03929">
    <property type="entry name" value="PepSY_TM"/>
    <property type="match status" value="1"/>
</dbReference>
<reference evidence="2 3" key="1">
    <citation type="submission" date="2020-06" db="EMBL/GenBank/DDBJ databases">
        <title>Acidovorax antarctica sp. nov., isolated from Corinth ice sheet soil, Antarctic Fields Peninsula.</title>
        <authorList>
            <person name="Xu Q."/>
            <person name="Peng F."/>
        </authorList>
    </citation>
    <scope>NUCLEOTIDE SEQUENCE [LARGE SCALE GENOMIC DNA]</scope>
    <source>
        <strain evidence="2 3">16-35-5</strain>
    </source>
</reference>